<keyword evidence="1" id="KW-0808">Transferase</keyword>
<dbReference type="EMBL" id="PTJD01000021">
    <property type="protein sequence ID" value="PPK90877.1"/>
    <property type="molecule type" value="Genomic_DNA"/>
</dbReference>
<keyword evidence="1" id="KW-0418">Kinase</keyword>
<accession>A0A2S6ICG3</accession>
<comment type="caution">
    <text evidence="1">The sequence shown here is derived from an EMBL/GenBank/DDBJ whole genome shotgun (WGS) entry which is preliminary data.</text>
</comment>
<protein>
    <submittedName>
        <fullName evidence="1">Uridine kinase</fullName>
    </submittedName>
</protein>
<dbReference type="Gene3D" id="3.40.50.300">
    <property type="entry name" value="P-loop containing nucleotide triphosphate hydrolases"/>
    <property type="match status" value="1"/>
</dbReference>
<evidence type="ECO:0000313" key="1">
    <source>
        <dbReference type="EMBL" id="PPK90877.1"/>
    </source>
</evidence>
<evidence type="ECO:0000313" key="2">
    <source>
        <dbReference type="Proteomes" id="UP000239485"/>
    </source>
</evidence>
<dbReference type="AlphaFoldDB" id="A0A2S6ICG3"/>
<name>A0A2S6ICG3_9ACTN</name>
<organism evidence="1 2">
    <name type="scientific">Kineococcus xinjiangensis</name>
    <dbReference type="NCBI Taxonomy" id="512762"/>
    <lineage>
        <taxon>Bacteria</taxon>
        <taxon>Bacillati</taxon>
        <taxon>Actinomycetota</taxon>
        <taxon>Actinomycetes</taxon>
        <taxon>Kineosporiales</taxon>
        <taxon>Kineosporiaceae</taxon>
        <taxon>Kineococcus</taxon>
    </lineage>
</organism>
<reference evidence="1 2" key="1">
    <citation type="submission" date="2018-02" db="EMBL/GenBank/DDBJ databases">
        <title>Genomic Encyclopedia of Archaeal and Bacterial Type Strains, Phase II (KMG-II): from individual species to whole genera.</title>
        <authorList>
            <person name="Goeker M."/>
        </authorList>
    </citation>
    <scope>NUCLEOTIDE SEQUENCE [LARGE SCALE GENOMIC DNA]</scope>
    <source>
        <strain evidence="1 2">DSM 22857</strain>
    </source>
</reference>
<dbReference type="GO" id="GO:0016301">
    <property type="term" value="F:kinase activity"/>
    <property type="evidence" value="ECO:0007669"/>
    <property type="project" value="UniProtKB-KW"/>
</dbReference>
<gene>
    <name evidence="1" type="ORF">CLV92_1217</name>
</gene>
<sequence>MAWGTLVGKAGVVSMTLPVEEPAAGPWKAAPEGELVQLLLQAAGTPTGRPRVVAVDGRGASGKSTLAERLCQRVGRSTVVHTDDIAWHEPYFAWGHLLAEHVLRPLHRGEAVSFRPPAWEQHGRQGSIDVPAGRDLVVIEGVGASQRELAELIDATVWVQSDFAAAEERGIARDITQGVNGDAEETIAFWHEWMAEELRFLERQRPWERACVVIAGTPPILLDEDHVALAPGPL</sequence>
<dbReference type="Proteomes" id="UP000239485">
    <property type="component" value="Unassembled WGS sequence"/>
</dbReference>
<proteinExistence type="predicted"/>
<keyword evidence="2" id="KW-1185">Reference proteome</keyword>
<dbReference type="SUPFAM" id="SSF52540">
    <property type="entry name" value="P-loop containing nucleoside triphosphate hydrolases"/>
    <property type="match status" value="1"/>
</dbReference>
<dbReference type="InterPro" id="IPR027417">
    <property type="entry name" value="P-loop_NTPase"/>
</dbReference>